<dbReference type="CDD" id="cd00266">
    <property type="entry name" value="MADS_SRF_like"/>
    <property type="match status" value="1"/>
</dbReference>
<evidence type="ECO:0000256" key="1">
    <source>
        <dbReference type="ARBA" id="ARBA00004123"/>
    </source>
</evidence>
<dbReference type="GO" id="GO:0046983">
    <property type="term" value="F:protein dimerization activity"/>
    <property type="evidence" value="ECO:0007669"/>
    <property type="project" value="InterPro"/>
</dbReference>
<accession>A0A6I9SJL8</accession>
<protein>
    <submittedName>
        <fullName evidence="9">Transcription factor mef2A-like</fullName>
    </submittedName>
</protein>
<dbReference type="InterPro" id="IPR033897">
    <property type="entry name" value="SRF-like_MADS-box"/>
</dbReference>
<evidence type="ECO:0000256" key="4">
    <source>
        <dbReference type="ARBA" id="ARBA00023163"/>
    </source>
</evidence>
<dbReference type="Proteomes" id="UP000504607">
    <property type="component" value="Unplaced"/>
</dbReference>
<keyword evidence="3" id="KW-0238">DNA-binding</keyword>
<keyword evidence="8" id="KW-1185">Reference proteome</keyword>
<dbReference type="SMART" id="SM00432">
    <property type="entry name" value="MADS"/>
    <property type="match status" value="1"/>
</dbReference>
<feature type="compositionally biased region" description="Polar residues" evidence="6">
    <location>
        <begin position="197"/>
        <end position="211"/>
    </location>
</feature>
<gene>
    <name evidence="9" type="primary">LOC105061531</name>
</gene>
<comment type="subcellular location">
    <subcellularLocation>
        <location evidence="1">Nucleus</location>
    </subcellularLocation>
</comment>
<dbReference type="GO" id="GO:0005634">
    <property type="term" value="C:nucleus"/>
    <property type="evidence" value="ECO:0007669"/>
    <property type="project" value="UniProtKB-SubCell"/>
</dbReference>
<evidence type="ECO:0000256" key="2">
    <source>
        <dbReference type="ARBA" id="ARBA00023015"/>
    </source>
</evidence>
<organism evidence="8 9">
    <name type="scientific">Elaeis guineensis var. tenera</name>
    <name type="common">Oil palm</name>
    <dbReference type="NCBI Taxonomy" id="51953"/>
    <lineage>
        <taxon>Eukaryota</taxon>
        <taxon>Viridiplantae</taxon>
        <taxon>Streptophyta</taxon>
        <taxon>Embryophyta</taxon>
        <taxon>Tracheophyta</taxon>
        <taxon>Spermatophyta</taxon>
        <taxon>Magnoliopsida</taxon>
        <taxon>Liliopsida</taxon>
        <taxon>Arecaceae</taxon>
        <taxon>Arecoideae</taxon>
        <taxon>Cocoseae</taxon>
        <taxon>Elaeidinae</taxon>
        <taxon>Elaeis</taxon>
    </lineage>
</organism>
<sequence>MARRRRRWQFIENQRQRLATYRKRRGGLRKKASQLSSLCGVPIAVISFGPNGRLDTWPDDQGAIHDLLLTYRSFDPEKRRKHDLDLPTLLEAQEGSQNLLWDPRLDAMPTESLRNLTNSLDSKVKAIDERIQQLLEENSKCSNQDNNNSSREQGVNSKCNDQDNNNTGSEQRDDSKSSNQGNNNTSSGRGDDSRGSNEGNNNTSTEQSLPPCSNPVVFDPFPINKRNAYAELFHGLDESGRFIYPPHTSIAFDLYPINYDASMGVATSAWLPDSLSSSVPTDFSHAINSSSQAFSSVPSSPLMPPPSTSNNRAFGNDHPFCPPESSFGDFFESCEFLMGGDDIVGANTFGGTLTIEEPLPSAFGGTLTIEEPLPSAFGPPVQ</sequence>
<dbReference type="RefSeq" id="XP_010943911.1">
    <property type="nucleotide sequence ID" value="XM_010945609.2"/>
</dbReference>
<dbReference type="InterPro" id="IPR050142">
    <property type="entry name" value="MADS-box/MEF2_TF"/>
</dbReference>
<dbReference type="SUPFAM" id="SSF55455">
    <property type="entry name" value="SRF-like"/>
    <property type="match status" value="1"/>
</dbReference>
<keyword evidence="2" id="KW-0805">Transcription regulation</keyword>
<feature type="compositionally biased region" description="Low complexity" evidence="6">
    <location>
        <begin position="177"/>
        <end position="188"/>
    </location>
</feature>
<dbReference type="InParanoid" id="A0A6I9SJL8"/>
<reference evidence="9" key="1">
    <citation type="submission" date="2025-08" db="UniProtKB">
        <authorList>
            <consortium name="RefSeq"/>
        </authorList>
    </citation>
    <scope>IDENTIFICATION</scope>
</reference>
<dbReference type="AlphaFoldDB" id="A0A6I9SJL8"/>
<evidence type="ECO:0000256" key="5">
    <source>
        <dbReference type="ARBA" id="ARBA00023242"/>
    </source>
</evidence>
<evidence type="ECO:0000259" key="7">
    <source>
        <dbReference type="PROSITE" id="PS50066"/>
    </source>
</evidence>
<feature type="domain" description="MADS-box" evidence="7">
    <location>
        <begin position="1"/>
        <end position="61"/>
    </location>
</feature>
<keyword evidence="4" id="KW-0804">Transcription</keyword>
<keyword evidence="5" id="KW-0539">Nucleus</keyword>
<dbReference type="PANTHER" id="PTHR48019">
    <property type="entry name" value="SERUM RESPONSE FACTOR HOMOLOG"/>
    <property type="match status" value="1"/>
</dbReference>
<dbReference type="GO" id="GO:0045944">
    <property type="term" value="P:positive regulation of transcription by RNA polymerase II"/>
    <property type="evidence" value="ECO:0007669"/>
    <property type="project" value="InterPro"/>
</dbReference>
<evidence type="ECO:0000313" key="8">
    <source>
        <dbReference type="Proteomes" id="UP000504607"/>
    </source>
</evidence>
<dbReference type="InterPro" id="IPR002100">
    <property type="entry name" value="TF_MADSbox"/>
</dbReference>
<dbReference type="PRINTS" id="PR00404">
    <property type="entry name" value="MADSDOMAIN"/>
</dbReference>
<dbReference type="GO" id="GO:0000987">
    <property type="term" value="F:cis-regulatory region sequence-specific DNA binding"/>
    <property type="evidence" value="ECO:0007669"/>
    <property type="project" value="InterPro"/>
</dbReference>
<dbReference type="PROSITE" id="PS50066">
    <property type="entry name" value="MADS_BOX_2"/>
    <property type="match status" value="1"/>
</dbReference>
<evidence type="ECO:0000313" key="9">
    <source>
        <dbReference type="RefSeq" id="XP_010943911.1"/>
    </source>
</evidence>
<dbReference type="OrthoDB" id="783564at2759"/>
<feature type="region of interest" description="Disordered" evidence="6">
    <location>
        <begin position="138"/>
        <end position="215"/>
    </location>
</feature>
<name>A0A6I9SJL8_ELAGV</name>
<dbReference type="GO" id="GO:0000981">
    <property type="term" value="F:DNA-binding transcription factor activity, RNA polymerase II-specific"/>
    <property type="evidence" value="ECO:0007669"/>
    <property type="project" value="InterPro"/>
</dbReference>
<dbReference type="InterPro" id="IPR036879">
    <property type="entry name" value="TF_MADSbox_sf"/>
</dbReference>
<dbReference type="KEGG" id="egu:105061531"/>
<dbReference type="Pfam" id="PF00319">
    <property type="entry name" value="SRF-TF"/>
    <property type="match status" value="1"/>
</dbReference>
<evidence type="ECO:0000256" key="3">
    <source>
        <dbReference type="ARBA" id="ARBA00023125"/>
    </source>
</evidence>
<dbReference type="GeneID" id="105061531"/>
<evidence type="ECO:0000256" key="6">
    <source>
        <dbReference type="SAM" id="MobiDB-lite"/>
    </source>
</evidence>
<proteinExistence type="predicted"/>
<feature type="compositionally biased region" description="Polar residues" evidence="6">
    <location>
        <begin position="140"/>
        <end position="169"/>
    </location>
</feature>
<dbReference type="Gene3D" id="3.40.1810.10">
    <property type="entry name" value="Transcription factor, MADS-box"/>
    <property type="match status" value="1"/>
</dbReference>